<reference evidence="1 2" key="1">
    <citation type="submission" date="2021-12" db="EMBL/GenBank/DDBJ databases">
        <title>Genome sequencing of bacteria with rrn-lacking chromosome and rrn-plasmid.</title>
        <authorList>
            <person name="Anda M."/>
            <person name="Iwasaki W."/>
        </authorList>
    </citation>
    <scope>NUCLEOTIDE SEQUENCE [LARGE SCALE GENOMIC DNA]</scope>
    <source>
        <strain evidence="1 2">NBRC 15940</strain>
    </source>
</reference>
<dbReference type="EMBL" id="BQKE01000002">
    <property type="protein sequence ID" value="GJM62771.1"/>
    <property type="molecule type" value="Genomic_DNA"/>
</dbReference>
<keyword evidence="2" id="KW-1185">Reference proteome</keyword>
<name>A0AAN5AMV8_9BACT</name>
<dbReference type="AlphaFoldDB" id="A0AAN5AMV8"/>
<gene>
    <name evidence="1" type="ORF">PEDI_33230</name>
</gene>
<evidence type="ECO:0000313" key="1">
    <source>
        <dbReference type="EMBL" id="GJM62771.1"/>
    </source>
</evidence>
<dbReference type="Proteomes" id="UP001310022">
    <property type="component" value="Unassembled WGS sequence"/>
</dbReference>
<proteinExistence type="predicted"/>
<protein>
    <submittedName>
        <fullName evidence="1">Uncharacterized protein</fullName>
    </submittedName>
</protein>
<dbReference type="InterPro" id="IPR058060">
    <property type="entry name" value="HYC_CC_PP"/>
</dbReference>
<evidence type="ECO:0000313" key="2">
    <source>
        <dbReference type="Proteomes" id="UP001310022"/>
    </source>
</evidence>
<dbReference type="RefSeq" id="WP_338238008.1">
    <property type="nucleotide sequence ID" value="NZ_BQKE01000002.1"/>
</dbReference>
<sequence>MPKQTLHIALSFLLMFSTVGVVVDKHYMGGHVMTVAFFSTAESCCKNMDAADMEAHGCHNEAEWHQLKDAFQKADFHFDFYTSLNFVVQDFQDIWQQFIRIQATAITHYFVPEGPPPLLKIQSEIPIFVQSFLY</sequence>
<dbReference type="NCBIfam" id="NF047658">
    <property type="entry name" value="HYC_CC_PP"/>
    <property type="match status" value="1"/>
</dbReference>
<organism evidence="1 2">
    <name type="scientific">Persicobacter diffluens</name>
    <dbReference type="NCBI Taxonomy" id="981"/>
    <lineage>
        <taxon>Bacteria</taxon>
        <taxon>Pseudomonadati</taxon>
        <taxon>Bacteroidota</taxon>
        <taxon>Cytophagia</taxon>
        <taxon>Cytophagales</taxon>
        <taxon>Persicobacteraceae</taxon>
        <taxon>Persicobacter</taxon>
    </lineage>
</organism>
<accession>A0AAN5AMV8</accession>
<dbReference type="InterPro" id="IPR058512">
    <property type="entry name" value="DUF8199"/>
</dbReference>
<dbReference type="Pfam" id="PF26622">
    <property type="entry name" value="DUF8199"/>
    <property type="match status" value="1"/>
</dbReference>
<comment type="caution">
    <text evidence="1">The sequence shown here is derived from an EMBL/GenBank/DDBJ whole genome shotgun (WGS) entry which is preliminary data.</text>
</comment>